<dbReference type="Gene3D" id="3.20.20.10">
    <property type="entry name" value="Alanine racemase"/>
    <property type="match status" value="1"/>
</dbReference>
<feature type="binding site" evidence="12">
    <location>
        <position position="380"/>
    </location>
    <ligand>
        <name>pyridoxal 5'-phosphate</name>
        <dbReference type="ChEBI" id="CHEBI:597326"/>
    </ligand>
</feature>
<comment type="subunit">
    <text evidence="12">Homodimer.</text>
</comment>
<accession>A0A160SZ25</accession>
<keyword evidence="3 12" id="KW-0210">Decarboxylase</keyword>
<dbReference type="InterPro" id="IPR000183">
    <property type="entry name" value="Orn/DAP/Arg_de-COase"/>
</dbReference>
<sequence>MSKQSPVDTPFHYRAGELTCENVPLARVVAAVDTPVYVYSRAEIESRARTYVATAADVTGGAALVCYAVKANGNPALLRLLAAAGLGADVTSGGELFLARHAGFPATNIIFSGVGKKGGEIAEALAAGIRAIHVESEMELAAVAAAAARQGVVAPIGVRVNPDVSADTHPYISTGLRDHKFGVPRERAAAILRAAAADPWLRPVGLAAHIGSQITDLAPFAQSVGFLVALADGLKAEGITLDYIDAGGGLGIDYQGPAPDVAAWVRAVGPQVSAAGYRLVVEPGRSIVGRAGALLTRVVYTKDQGEKRFVIADAGMTDLIRPTLYQAYHPIVPLVESASAPETVDIVGPICETSDFLARARSLPPVARGDLLAILHAGAYGYAMSSNYNGHLRPAEVLVEGDSFQVIRRRQTYDDLLSGT</sequence>
<evidence type="ECO:0000256" key="11">
    <source>
        <dbReference type="ARBA" id="ARBA00074972"/>
    </source>
</evidence>
<dbReference type="NCBIfam" id="TIGR01048">
    <property type="entry name" value="lysA"/>
    <property type="match status" value="1"/>
</dbReference>
<keyword evidence="4 12" id="KW-0663">Pyridoxal phosphate</keyword>
<feature type="domain" description="Orn/DAP/Arg decarboxylase 2 N-terminal" evidence="16">
    <location>
        <begin position="44"/>
        <end position="288"/>
    </location>
</feature>
<dbReference type="PANTHER" id="PTHR43727">
    <property type="entry name" value="DIAMINOPIMELATE DECARBOXYLASE"/>
    <property type="match status" value="1"/>
</dbReference>
<dbReference type="Proteomes" id="UP000215027">
    <property type="component" value="Chromosome I"/>
</dbReference>
<proteinExistence type="inferred from homology"/>
<comment type="function">
    <text evidence="12">Specifically catalyzes the decarboxylation of meso-diaminopimelate (meso-DAP) to L-lysine.</text>
</comment>
<dbReference type="PRINTS" id="PR01181">
    <property type="entry name" value="DAPDCRBXLASE"/>
</dbReference>
<feature type="binding site" evidence="12">
    <location>
        <begin position="282"/>
        <end position="285"/>
    </location>
    <ligand>
        <name>pyridoxal 5'-phosphate</name>
        <dbReference type="ChEBI" id="CHEBI:597326"/>
    </ligand>
</feature>
<evidence type="ECO:0000256" key="7">
    <source>
        <dbReference type="ARBA" id="ARBA00050464"/>
    </source>
</evidence>
<gene>
    <name evidence="12 17" type="primary">lysA</name>
    <name evidence="17" type="ORF">CFX0092_A0068</name>
</gene>
<organism evidence="17 18">
    <name type="scientific">Candidatus Promineifilum breve</name>
    <dbReference type="NCBI Taxonomy" id="1806508"/>
    <lineage>
        <taxon>Bacteria</taxon>
        <taxon>Bacillati</taxon>
        <taxon>Chloroflexota</taxon>
        <taxon>Ardenticatenia</taxon>
        <taxon>Candidatus Promineifilales</taxon>
        <taxon>Candidatus Promineifilaceae</taxon>
        <taxon>Candidatus Promineifilum</taxon>
    </lineage>
</organism>
<evidence type="ECO:0000256" key="5">
    <source>
        <dbReference type="ARBA" id="ARBA00023154"/>
    </source>
</evidence>
<evidence type="ECO:0000313" key="18">
    <source>
        <dbReference type="Proteomes" id="UP000215027"/>
    </source>
</evidence>
<feature type="active site" description="Proton donor" evidence="13">
    <location>
        <position position="351"/>
    </location>
</feature>
<comment type="similarity">
    <text evidence="9 12">Belongs to the Orn/Lys/Arg decarboxylase class-II family. LysA subfamily.</text>
</comment>
<evidence type="ECO:0000256" key="8">
    <source>
        <dbReference type="ARBA" id="ARBA00060643"/>
    </source>
</evidence>
<dbReference type="EC" id="4.1.1.20" evidence="10 12"/>
<dbReference type="GO" id="GO:0008836">
    <property type="term" value="F:diaminopimelate decarboxylase activity"/>
    <property type="evidence" value="ECO:0007669"/>
    <property type="project" value="UniProtKB-UniRule"/>
</dbReference>
<evidence type="ECO:0000256" key="4">
    <source>
        <dbReference type="ARBA" id="ARBA00022898"/>
    </source>
</evidence>
<dbReference type="InterPro" id="IPR009006">
    <property type="entry name" value="Ala_racemase/Decarboxylase_C"/>
</dbReference>
<keyword evidence="6 12" id="KW-0456">Lyase</keyword>
<comment type="cofactor">
    <cofactor evidence="1 12 13 14">
        <name>pyridoxal 5'-phosphate</name>
        <dbReference type="ChEBI" id="CHEBI:597326"/>
    </cofactor>
</comment>
<feature type="binding site" evidence="12">
    <location>
        <position position="325"/>
    </location>
    <ligand>
        <name>substrate</name>
    </ligand>
</feature>
<feature type="binding site" evidence="12">
    <location>
        <position position="352"/>
    </location>
    <ligand>
        <name>substrate</name>
    </ligand>
</feature>
<dbReference type="Gene3D" id="2.40.37.10">
    <property type="entry name" value="Lyase, Ornithine Decarboxylase, Chain A, domain 1"/>
    <property type="match status" value="1"/>
</dbReference>
<dbReference type="PROSITE" id="PS00879">
    <property type="entry name" value="ODR_DC_2_2"/>
    <property type="match status" value="1"/>
</dbReference>
<dbReference type="GO" id="GO:0030170">
    <property type="term" value="F:pyridoxal phosphate binding"/>
    <property type="evidence" value="ECO:0007669"/>
    <property type="project" value="UniProtKB-UniRule"/>
</dbReference>
<feature type="binding site" evidence="12">
    <location>
        <position position="380"/>
    </location>
    <ligand>
        <name>substrate</name>
    </ligand>
</feature>
<dbReference type="Pfam" id="PF00278">
    <property type="entry name" value="Orn_DAP_Arg_deC"/>
    <property type="match status" value="1"/>
</dbReference>
<dbReference type="UniPathway" id="UPA00034">
    <property type="reaction ID" value="UER00027"/>
</dbReference>
<feature type="domain" description="Orn/DAP/Arg decarboxylase 2 C-terminal" evidence="15">
    <location>
        <begin position="37"/>
        <end position="378"/>
    </location>
</feature>
<evidence type="ECO:0000256" key="14">
    <source>
        <dbReference type="RuleBase" id="RU003738"/>
    </source>
</evidence>
<dbReference type="PROSITE" id="PS00878">
    <property type="entry name" value="ODR_DC_2_1"/>
    <property type="match status" value="1"/>
</dbReference>
<evidence type="ECO:0000256" key="13">
    <source>
        <dbReference type="PIRSR" id="PIRSR600183-50"/>
    </source>
</evidence>
<dbReference type="PRINTS" id="PR01179">
    <property type="entry name" value="ODADCRBXLASE"/>
</dbReference>
<dbReference type="RefSeq" id="WP_095041619.1">
    <property type="nucleotide sequence ID" value="NZ_LN890655.1"/>
</dbReference>
<dbReference type="AlphaFoldDB" id="A0A160SZ25"/>
<dbReference type="CDD" id="cd06828">
    <property type="entry name" value="PLPDE_III_DapDC"/>
    <property type="match status" value="1"/>
</dbReference>
<dbReference type="InterPro" id="IPR022653">
    <property type="entry name" value="De-COase2_pyr-phos_BS"/>
</dbReference>
<evidence type="ECO:0000256" key="10">
    <source>
        <dbReference type="ARBA" id="ARBA00066427"/>
    </source>
</evidence>
<feature type="binding site" evidence="12">
    <location>
        <position position="285"/>
    </location>
    <ligand>
        <name>substrate</name>
    </ligand>
</feature>
<dbReference type="InterPro" id="IPR022644">
    <property type="entry name" value="De-COase2_N"/>
</dbReference>
<evidence type="ECO:0000313" key="17">
    <source>
        <dbReference type="EMBL" id="CUS01949.2"/>
    </source>
</evidence>
<evidence type="ECO:0000259" key="16">
    <source>
        <dbReference type="Pfam" id="PF02784"/>
    </source>
</evidence>
<evidence type="ECO:0000256" key="9">
    <source>
        <dbReference type="ARBA" id="ARBA00060983"/>
    </source>
</evidence>
<comment type="pathway">
    <text evidence="8 12 14">Amino-acid biosynthesis; L-lysine biosynthesis via DAP pathway; L-lysine from DL-2,6-diaminopimelate: step 1/1.</text>
</comment>
<dbReference type="InterPro" id="IPR022643">
    <property type="entry name" value="De-COase2_C"/>
</dbReference>
<dbReference type="FunFam" id="2.40.37.10:FF:000003">
    <property type="entry name" value="Diaminopimelate decarboxylase"/>
    <property type="match status" value="1"/>
</dbReference>
<reference evidence="17" key="1">
    <citation type="submission" date="2016-01" db="EMBL/GenBank/DDBJ databases">
        <authorList>
            <person name="Mcilroy J.S."/>
            <person name="Karst M S."/>
            <person name="Albertsen M."/>
        </authorList>
    </citation>
    <scope>NUCLEOTIDE SEQUENCE</scope>
    <source>
        <strain evidence="17">Cfx-K</strain>
    </source>
</reference>
<dbReference type="KEGG" id="pbf:CFX0092_A0068"/>
<keyword evidence="2 12" id="KW-0028">Amino-acid biosynthesis</keyword>
<evidence type="ECO:0000256" key="2">
    <source>
        <dbReference type="ARBA" id="ARBA00022605"/>
    </source>
</evidence>
<evidence type="ECO:0000256" key="1">
    <source>
        <dbReference type="ARBA" id="ARBA00001933"/>
    </source>
</evidence>
<feature type="modified residue" description="N6-(pyridoxal phosphate)lysine" evidence="12 13">
    <location>
        <position position="70"/>
    </location>
</feature>
<feature type="binding site" evidence="12">
    <location>
        <position position="249"/>
    </location>
    <ligand>
        <name>pyridoxal 5'-phosphate</name>
        <dbReference type="ChEBI" id="CHEBI:597326"/>
    </ligand>
</feature>
<protein>
    <recommendedName>
        <fullName evidence="11 12">Diaminopimelate decarboxylase</fullName>
        <shortName evidence="12">DAP decarboxylase</shortName>
        <shortName evidence="12">DAPDC</shortName>
        <ecNumber evidence="10 12">4.1.1.20</ecNumber>
    </recommendedName>
</protein>
<dbReference type="SUPFAM" id="SSF51419">
    <property type="entry name" value="PLP-binding barrel"/>
    <property type="match status" value="1"/>
</dbReference>
<keyword evidence="5 12" id="KW-0457">Lysine biosynthesis</keyword>
<dbReference type="OrthoDB" id="9802241at2"/>
<evidence type="ECO:0000256" key="12">
    <source>
        <dbReference type="HAMAP-Rule" id="MF_02120"/>
    </source>
</evidence>
<comment type="catalytic activity">
    <reaction evidence="7 12 14">
        <text>meso-2,6-diaminopimelate + H(+) = L-lysine + CO2</text>
        <dbReference type="Rhea" id="RHEA:15101"/>
        <dbReference type="ChEBI" id="CHEBI:15378"/>
        <dbReference type="ChEBI" id="CHEBI:16526"/>
        <dbReference type="ChEBI" id="CHEBI:32551"/>
        <dbReference type="ChEBI" id="CHEBI:57791"/>
        <dbReference type="EC" id="4.1.1.20"/>
    </reaction>
</comment>
<dbReference type="Pfam" id="PF02784">
    <property type="entry name" value="Orn_Arg_deC_N"/>
    <property type="match status" value="1"/>
</dbReference>
<dbReference type="InterPro" id="IPR029066">
    <property type="entry name" value="PLP-binding_barrel"/>
</dbReference>
<evidence type="ECO:0000256" key="6">
    <source>
        <dbReference type="ARBA" id="ARBA00023239"/>
    </source>
</evidence>
<evidence type="ECO:0000259" key="15">
    <source>
        <dbReference type="Pfam" id="PF00278"/>
    </source>
</evidence>
<dbReference type="InterPro" id="IPR022657">
    <property type="entry name" value="De-COase2_CS"/>
</dbReference>
<dbReference type="HAMAP" id="MF_02120">
    <property type="entry name" value="LysA"/>
    <property type="match status" value="1"/>
</dbReference>
<feature type="binding site" evidence="12">
    <location>
        <position position="321"/>
    </location>
    <ligand>
        <name>substrate</name>
    </ligand>
</feature>
<dbReference type="GO" id="GO:0009089">
    <property type="term" value="P:lysine biosynthetic process via diaminopimelate"/>
    <property type="evidence" value="ECO:0007669"/>
    <property type="project" value="UniProtKB-UniRule"/>
</dbReference>
<keyword evidence="18" id="KW-1185">Reference proteome</keyword>
<dbReference type="FunFam" id="3.20.20.10:FF:000003">
    <property type="entry name" value="Diaminopimelate decarboxylase"/>
    <property type="match status" value="1"/>
</dbReference>
<dbReference type="SUPFAM" id="SSF50621">
    <property type="entry name" value="Alanine racemase C-terminal domain-like"/>
    <property type="match status" value="1"/>
</dbReference>
<evidence type="ECO:0000256" key="3">
    <source>
        <dbReference type="ARBA" id="ARBA00022793"/>
    </source>
</evidence>
<dbReference type="InterPro" id="IPR002986">
    <property type="entry name" value="DAP_deCOOHase_LysA"/>
</dbReference>
<dbReference type="EMBL" id="LN890655">
    <property type="protein sequence ID" value="CUS01949.2"/>
    <property type="molecule type" value="Genomic_DNA"/>
</dbReference>
<name>A0A160SZ25_9CHLR</name>
<dbReference type="PANTHER" id="PTHR43727:SF2">
    <property type="entry name" value="GROUP IV DECARBOXYLASE"/>
    <property type="match status" value="1"/>
</dbReference>